<evidence type="ECO:0000256" key="5">
    <source>
        <dbReference type="ARBA" id="ARBA00046288"/>
    </source>
</evidence>
<dbReference type="GO" id="GO:0012505">
    <property type="term" value="C:endomembrane system"/>
    <property type="evidence" value="ECO:0007669"/>
    <property type="project" value="UniProtKB-SubCell"/>
</dbReference>
<dbReference type="EMBL" id="GGEC01060861">
    <property type="protein sequence ID" value="MBX41345.1"/>
    <property type="molecule type" value="Transcribed_RNA"/>
</dbReference>
<keyword evidence="3" id="KW-1133">Transmembrane helix</keyword>
<evidence type="ECO:0000256" key="3">
    <source>
        <dbReference type="ARBA" id="ARBA00022989"/>
    </source>
</evidence>
<dbReference type="PANTHER" id="PTHR46084:SF4">
    <property type="entry name" value="PROTEIN KINASE DOMAIN-CONTAINING PROTEIN"/>
    <property type="match status" value="1"/>
</dbReference>
<evidence type="ECO:0000313" key="6">
    <source>
        <dbReference type="EMBL" id="MBX41345.1"/>
    </source>
</evidence>
<keyword evidence="4" id="KW-0472">Membrane</keyword>
<protein>
    <submittedName>
        <fullName evidence="6">Uncharacterized protein</fullName>
    </submittedName>
</protein>
<name>A0A2P2NFU8_RHIMU</name>
<evidence type="ECO:0000256" key="1">
    <source>
        <dbReference type="ARBA" id="ARBA00022692"/>
    </source>
</evidence>
<accession>A0A2P2NFU8</accession>
<sequence length="104" mass="11428">MVTGRLPYSVDSVPIEDWASDYLRGDQPLKEIVDPTLDSFEEGKLESIGEVIISCVHPNPEQRPTMREVTARLKEITGIIPDAAAPKPSPLWWAELEIAAADGS</sequence>
<evidence type="ECO:0000256" key="2">
    <source>
        <dbReference type="ARBA" id="ARBA00022729"/>
    </source>
</evidence>
<keyword evidence="2" id="KW-0732">Signal</keyword>
<evidence type="ECO:0000256" key="4">
    <source>
        <dbReference type="ARBA" id="ARBA00023136"/>
    </source>
</evidence>
<reference evidence="6" key="1">
    <citation type="submission" date="2018-02" db="EMBL/GenBank/DDBJ databases">
        <title>Rhizophora mucronata_Transcriptome.</title>
        <authorList>
            <person name="Meera S.P."/>
            <person name="Sreeshan A."/>
            <person name="Augustine A."/>
        </authorList>
    </citation>
    <scope>NUCLEOTIDE SEQUENCE</scope>
    <source>
        <tissue evidence="6">Leaf</tissue>
    </source>
</reference>
<dbReference type="InterPro" id="IPR011009">
    <property type="entry name" value="Kinase-like_dom_sf"/>
</dbReference>
<organism evidence="6">
    <name type="scientific">Rhizophora mucronata</name>
    <name type="common">Asiatic mangrove</name>
    <dbReference type="NCBI Taxonomy" id="61149"/>
    <lineage>
        <taxon>Eukaryota</taxon>
        <taxon>Viridiplantae</taxon>
        <taxon>Streptophyta</taxon>
        <taxon>Embryophyta</taxon>
        <taxon>Tracheophyta</taxon>
        <taxon>Spermatophyta</taxon>
        <taxon>Magnoliopsida</taxon>
        <taxon>eudicotyledons</taxon>
        <taxon>Gunneridae</taxon>
        <taxon>Pentapetalae</taxon>
        <taxon>rosids</taxon>
        <taxon>fabids</taxon>
        <taxon>Malpighiales</taxon>
        <taxon>Rhizophoraceae</taxon>
        <taxon>Rhizophora</taxon>
    </lineage>
</organism>
<dbReference type="SUPFAM" id="SSF56112">
    <property type="entry name" value="Protein kinase-like (PK-like)"/>
    <property type="match status" value="1"/>
</dbReference>
<dbReference type="PANTHER" id="PTHR46084">
    <property type="entry name" value="PROTEIN MALE DISCOVERER 2"/>
    <property type="match status" value="1"/>
</dbReference>
<proteinExistence type="predicted"/>
<dbReference type="Gene3D" id="1.10.510.10">
    <property type="entry name" value="Transferase(Phosphotransferase) domain 1"/>
    <property type="match status" value="1"/>
</dbReference>
<comment type="subcellular location">
    <subcellularLocation>
        <location evidence="5">Endomembrane system</location>
        <topology evidence="5">Single-pass type I membrane protein</topology>
    </subcellularLocation>
</comment>
<keyword evidence="1" id="KW-0812">Transmembrane</keyword>
<dbReference type="AlphaFoldDB" id="A0A2P2NFU8"/>